<dbReference type="PANTHER" id="PTHR15427:SF33">
    <property type="entry name" value="COLLAGEN IV NC1 DOMAIN-CONTAINING PROTEIN"/>
    <property type="match status" value="1"/>
</dbReference>
<dbReference type="OMA" id="AYGWIML"/>
<keyword evidence="8" id="KW-1185">Reference proteome</keyword>
<dbReference type="OrthoDB" id="6144194at2759"/>
<keyword evidence="2" id="KW-0964">Secreted</keyword>
<accession>A0A8W8MP76</accession>
<evidence type="ECO:0000256" key="2">
    <source>
        <dbReference type="ARBA" id="ARBA00022525"/>
    </source>
</evidence>
<reference evidence="7" key="1">
    <citation type="submission" date="2022-08" db="UniProtKB">
        <authorList>
            <consortium name="EnsemblMetazoa"/>
        </authorList>
    </citation>
    <scope>IDENTIFICATION</scope>
    <source>
        <strain evidence="7">05x7-T-G4-1.051#20</strain>
    </source>
</reference>
<dbReference type="EnsemblMetazoa" id="G3352.3">
    <property type="protein sequence ID" value="G3352.3:cds"/>
    <property type="gene ID" value="G3352"/>
</dbReference>
<protein>
    <recommendedName>
        <fullName evidence="6">C1q domain-containing protein</fullName>
    </recommendedName>
</protein>
<evidence type="ECO:0000256" key="5">
    <source>
        <dbReference type="SAM" id="SignalP"/>
    </source>
</evidence>
<name>A0A8W8MP76_MAGGI</name>
<feature type="domain" description="C1q" evidence="6">
    <location>
        <begin position="120"/>
        <end position="251"/>
    </location>
</feature>
<proteinExistence type="predicted"/>
<dbReference type="Proteomes" id="UP000005408">
    <property type="component" value="Unassembled WGS sequence"/>
</dbReference>
<evidence type="ECO:0000313" key="8">
    <source>
        <dbReference type="Proteomes" id="UP000005408"/>
    </source>
</evidence>
<dbReference type="PROSITE" id="PS50871">
    <property type="entry name" value="C1Q"/>
    <property type="match status" value="1"/>
</dbReference>
<evidence type="ECO:0000256" key="1">
    <source>
        <dbReference type="ARBA" id="ARBA00004613"/>
    </source>
</evidence>
<evidence type="ECO:0000256" key="4">
    <source>
        <dbReference type="SAM" id="MobiDB-lite"/>
    </source>
</evidence>
<evidence type="ECO:0000259" key="6">
    <source>
        <dbReference type="PROSITE" id="PS50871"/>
    </source>
</evidence>
<dbReference type="InterPro" id="IPR008160">
    <property type="entry name" value="Collagen"/>
</dbReference>
<organism evidence="7 8">
    <name type="scientific">Magallana gigas</name>
    <name type="common">Pacific oyster</name>
    <name type="synonym">Crassostrea gigas</name>
    <dbReference type="NCBI Taxonomy" id="29159"/>
    <lineage>
        <taxon>Eukaryota</taxon>
        <taxon>Metazoa</taxon>
        <taxon>Spiralia</taxon>
        <taxon>Lophotrochozoa</taxon>
        <taxon>Mollusca</taxon>
        <taxon>Bivalvia</taxon>
        <taxon>Autobranchia</taxon>
        <taxon>Pteriomorphia</taxon>
        <taxon>Ostreida</taxon>
        <taxon>Ostreoidea</taxon>
        <taxon>Ostreidae</taxon>
        <taxon>Magallana</taxon>
    </lineage>
</organism>
<dbReference type="InterPro" id="IPR050392">
    <property type="entry name" value="Collagen/C1q_domain"/>
</dbReference>
<sequence>MPVIPVLVLLCLPALSARPGNMKDDYCSGPPGIPGTPGVPGHNGANGIQGERGPKGERGDPGHPGIQGVQGLMGPPGGSGERGRRGKKGYTGEKGQKGELGRIGVEGRLGPKGQKGEPAVLPPSIAFSASRSSPLGPVREETIITYDQVFLNLGDSFDIFSSHFVCKVNGTYLFTAHILGTQNNDAYAWIMFNGQPMVPMHGDHRAGYGTGSNTLIYHLVRDDHVWVQLMKNSSLLNDYSTFSGYLIYKDV</sequence>
<dbReference type="SMR" id="A0A8W8MP76"/>
<dbReference type="SMART" id="SM00110">
    <property type="entry name" value="C1Q"/>
    <property type="match status" value="1"/>
</dbReference>
<dbReference type="PRINTS" id="PR00007">
    <property type="entry name" value="COMPLEMNTC1Q"/>
</dbReference>
<dbReference type="InterPro" id="IPR008983">
    <property type="entry name" value="Tumour_necrosis_fac-like_dom"/>
</dbReference>
<feature type="region of interest" description="Disordered" evidence="4">
    <location>
        <begin position="26"/>
        <end position="119"/>
    </location>
</feature>
<feature type="compositionally biased region" description="Basic and acidic residues" evidence="4">
    <location>
        <begin position="52"/>
        <end position="61"/>
    </location>
</feature>
<dbReference type="Pfam" id="PF00386">
    <property type="entry name" value="C1q"/>
    <property type="match status" value="1"/>
</dbReference>
<feature type="chain" id="PRO_5042431925" description="C1q domain-containing protein" evidence="5">
    <location>
        <begin position="18"/>
        <end position="251"/>
    </location>
</feature>
<dbReference type="SUPFAM" id="SSF49842">
    <property type="entry name" value="TNF-like"/>
    <property type="match status" value="1"/>
</dbReference>
<comment type="subcellular location">
    <subcellularLocation>
        <location evidence="1">Secreted</location>
    </subcellularLocation>
</comment>
<evidence type="ECO:0000313" key="7">
    <source>
        <dbReference type="EnsemblMetazoa" id="G3352.1:cds"/>
    </source>
</evidence>
<dbReference type="InterPro" id="IPR001073">
    <property type="entry name" value="C1q_dom"/>
</dbReference>
<dbReference type="PANTHER" id="PTHR15427">
    <property type="entry name" value="EMILIN ELASTIN MICROFIBRIL INTERFACE-LOCATED PROTEIN ELASTIN MICROFIBRIL INTERFACER"/>
    <property type="match status" value="1"/>
</dbReference>
<feature type="compositionally biased region" description="Basic and acidic residues" evidence="4">
    <location>
        <begin position="90"/>
        <end position="100"/>
    </location>
</feature>
<feature type="signal peptide" evidence="5">
    <location>
        <begin position="1"/>
        <end position="17"/>
    </location>
</feature>
<keyword evidence="3 5" id="KW-0732">Signal</keyword>
<dbReference type="GO" id="GO:0005581">
    <property type="term" value="C:collagen trimer"/>
    <property type="evidence" value="ECO:0007669"/>
    <property type="project" value="UniProtKB-KW"/>
</dbReference>
<dbReference type="EnsemblMetazoa" id="G3352.2">
    <property type="protein sequence ID" value="G3352.2:cds"/>
    <property type="gene ID" value="G3352"/>
</dbReference>
<evidence type="ECO:0000256" key="3">
    <source>
        <dbReference type="ARBA" id="ARBA00022729"/>
    </source>
</evidence>
<dbReference type="AlphaFoldDB" id="A0A8W8MP76"/>
<dbReference type="EnsemblMetazoa" id="G3352.1">
    <property type="protein sequence ID" value="G3352.1:cds"/>
    <property type="gene ID" value="G3352"/>
</dbReference>
<dbReference type="Gene3D" id="2.60.120.40">
    <property type="match status" value="1"/>
</dbReference>
<dbReference type="Pfam" id="PF01391">
    <property type="entry name" value="Collagen"/>
    <property type="match status" value="1"/>
</dbReference>